<dbReference type="EMBL" id="AAOW01000010">
    <property type="protein sequence ID" value="EAR61157.1"/>
    <property type="molecule type" value="Genomic_DNA"/>
</dbReference>
<dbReference type="Proteomes" id="UP000002171">
    <property type="component" value="Unassembled WGS sequence"/>
</dbReference>
<keyword evidence="2" id="KW-1185">Reference proteome</keyword>
<protein>
    <submittedName>
        <fullName evidence="1">Uncharacterized protein</fullName>
    </submittedName>
</protein>
<proteinExistence type="predicted"/>
<accession>A0A7U8C453</accession>
<evidence type="ECO:0000313" key="1">
    <source>
        <dbReference type="EMBL" id="EAR61157.1"/>
    </source>
</evidence>
<name>A0A7U8C453_NEPCE</name>
<dbReference type="AlphaFoldDB" id="A0A7U8C453"/>
<reference evidence="1 2" key="1">
    <citation type="submission" date="2006-02" db="EMBL/GenBank/DDBJ databases">
        <authorList>
            <person name="Pinhassi J."/>
            <person name="Pedros-Alio C."/>
            <person name="Ferriera S."/>
            <person name="Johnson J."/>
            <person name="Kravitz S."/>
            <person name="Halpern A."/>
            <person name="Remington K."/>
            <person name="Beeson K."/>
            <person name="Tran B."/>
            <person name="Rogers Y.-H."/>
            <person name="Friedman R."/>
            <person name="Venter J.C."/>
        </authorList>
    </citation>
    <scope>NUCLEOTIDE SEQUENCE [LARGE SCALE GENOMIC DNA]</scope>
    <source>
        <strain evidence="1 2">MED92</strain>
    </source>
</reference>
<comment type="caution">
    <text evidence="1">The sequence shown here is derived from an EMBL/GenBank/DDBJ whole genome shotgun (WGS) entry which is preliminary data.</text>
</comment>
<sequence length="49" mass="5462">MLAGMVIHANATRLMMIQEKPEESRKFSLSAMKVTLVFRQAAGTVEPLK</sequence>
<gene>
    <name evidence="1" type="ORF">MED92_04864</name>
</gene>
<evidence type="ECO:0000313" key="2">
    <source>
        <dbReference type="Proteomes" id="UP000002171"/>
    </source>
</evidence>
<organism evidence="1 2">
    <name type="scientific">Neptuniibacter caesariensis</name>
    <dbReference type="NCBI Taxonomy" id="207954"/>
    <lineage>
        <taxon>Bacteria</taxon>
        <taxon>Pseudomonadati</taxon>
        <taxon>Pseudomonadota</taxon>
        <taxon>Gammaproteobacteria</taxon>
        <taxon>Oceanospirillales</taxon>
        <taxon>Oceanospirillaceae</taxon>
        <taxon>Neptuniibacter</taxon>
    </lineage>
</organism>